<dbReference type="RefSeq" id="WP_304378930.1">
    <property type="nucleotide sequence ID" value="NZ_JAUOZU010000024.1"/>
</dbReference>
<evidence type="ECO:0000313" key="1">
    <source>
        <dbReference type="EMBL" id="MDO6967000.1"/>
    </source>
</evidence>
<gene>
    <name evidence="1" type="ORF">Q4481_23845</name>
</gene>
<sequence length="812" mass="87944">MAQMLIGSLSMLLFQGGVSLGLITPLATGLVYGGLAALAYGAQMLLNRTSVPQPEDGNYNLRQPVPSLAFVLGRVKKASDYMFLEQTGGDAYHVLCIAGHRIDGFVQHYLHDEAVTLNEGGGVISPDHFVQDGFEYVNIKYRLGLNSSTAYADLITKFPTVWSLDHRGDGLATVRMVVNHVSAESFQSVYPAGMPQHSAVVDGMRLYDPRNEASSFSTNIALFRFWHLTSPVGGKLGRDDLYLPEWQNAADVSDRIILNRDGVEENLYHGGMWFRAENNPVDVGRIMDQAAELVVYERPDGLVGVHAGEYVPPTIRLTEKDIVQIQFDANKRVASTVLAVRGQWTNPQNRYSTADAAIWGDPYIGEDTERTKTIQNQCVQSHNHMQRLQKMAMERANAPRVSVLAHYEAARAVRSKRFVKIHMPPYLDEAIVEIVSSPKLSLRNLTIEFTGIVWSSVPYAFDAATEEGEPPPVVEPVPDDEVPQPEDFAVEIKTESVGGGVSVVYGLATWTVVDDEFIYELGWRATSGTDTEWKSAFSQAGDINLRSAYLKDAFAYEFRLRTWAFGTASPWVYLPDPIVVYADTVAPPALRSFALASPVAAPGYATFEIKTPKTTHLYKVKLFRVAAGAAFDPDTDSVLDEVYVQPSLTYGYTDGDDSVTDVISNGVFASDTVWTKGTGWSIGSGKATHAVGTTSQLTQGAALTIGSNYRYGFVVSDYVAGSINFRFQGGTTVAGAAASSNGFKFGTMTTVTGNNVAAMNATASFDGSVDNVVAFIPTADSAPAGAYDYYAVPVNASGLPGPTSGPVSVNIA</sequence>
<accession>A0ABT8YVI0</accession>
<reference evidence="1" key="2">
    <citation type="submission" date="2023-07" db="EMBL/GenBank/DDBJ databases">
        <authorList>
            <person name="Shen H."/>
        </authorList>
    </citation>
    <scope>NUCLEOTIDE SEQUENCE</scope>
    <source>
        <strain evidence="1">TNR-22</strain>
    </source>
</reference>
<organism evidence="1 2">
    <name type="scientific">Rhizobium alvei</name>
    <dbReference type="NCBI Taxonomy" id="1132659"/>
    <lineage>
        <taxon>Bacteria</taxon>
        <taxon>Pseudomonadati</taxon>
        <taxon>Pseudomonadota</taxon>
        <taxon>Alphaproteobacteria</taxon>
        <taxon>Hyphomicrobiales</taxon>
        <taxon>Rhizobiaceae</taxon>
        <taxon>Rhizobium/Agrobacterium group</taxon>
        <taxon>Rhizobium</taxon>
    </lineage>
</organism>
<evidence type="ECO:0000313" key="2">
    <source>
        <dbReference type="Proteomes" id="UP001174932"/>
    </source>
</evidence>
<keyword evidence="2" id="KW-1185">Reference proteome</keyword>
<evidence type="ECO:0008006" key="3">
    <source>
        <dbReference type="Google" id="ProtNLM"/>
    </source>
</evidence>
<name>A0ABT8YVI0_9HYPH</name>
<protein>
    <recommendedName>
        <fullName evidence="3">Tip attachment protein J domain-containing protein</fullName>
    </recommendedName>
</protein>
<comment type="caution">
    <text evidence="1">The sequence shown here is derived from an EMBL/GenBank/DDBJ whole genome shotgun (WGS) entry which is preliminary data.</text>
</comment>
<dbReference type="EMBL" id="JAUOZU010000024">
    <property type="protein sequence ID" value="MDO6967000.1"/>
    <property type="molecule type" value="Genomic_DNA"/>
</dbReference>
<proteinExistence type="predicted"/>
<dbReference type="Proteomes" id="UP001174932">
    <property type="component" value="Unassembled WGS sequence"/>
</dbReference>
<reference evidence="1" key="1">
    <citation type="journal article" date="2015" name="Int. J. Syst. Evol. Microbiol.">
        <title>Rhizobium alvei sp. nov., isolated from a freshwater river.</title>
        <authorList>
            <person name="Sheu S.Y."/>
            <person name="Huang H.W."/>
            <person name="Young C.C."/>
            <person name="Chen W.M."/>
        </authorList>
    </citation>
    <scope>NUCLEOTIDE SEQUENCE</scope>
    <source>
        <strain evidence="1">TNR-22</strain>
    </source>
</reference>